<evidence type="ECO:0000313" key="2">
    <source>
        <dbReference type="EMBL" id="OSO90644.1"/>
    </source>
</evidence>
<evidence type="ECO:0000313" key="3">
    <source>
        <dbReference type="Proteomes" id="UP000193587"/>
    </source>
</evidence>
<comment type="caution">
    <text evidence="2">The sequence shown here is derived from an EMBL/GenBank/DDBJ whole genome shotgun (WGS) entry which is preliminary data.</text>
</comment>
<name>A0A1X4G6T8_HALEZ</name>
<reference evidence="2 3" key="1">
    <citation type="submission" date="2017-04" db="EMBL/GenBank/DDBJ databases">
        <title>MLSA of the genus Halorubrum.</title>
        <authorList>
            <person name="De La Haba R."/>
            <person name="Sanchez-Porro C."/>
            <person name="Infante-Dominguez C."/>
            <person name="Ventosa A."/>
        </authorList>
    </citation>
    <scope>NUCLEOTIDE SEQUENCE [LARGE SCALE GENOMIC DNA]</scope>
    <source>
        <strain evidence="2 3">DSM 17463</strain>
    </source>
</reference>
<dbReference type="AlphaFoldDB" id="A0A1X4G6T8"/>
<accession>A0A1X4G6T8</accession>
<evidence type="ECO:0000259" key="1">
    <source>
        <dbReference type="Pfam" id="PF13349"/>
    </source>
</evidence>
<dbReference type="PROSITE" id="PS51257">
    <property type="entry name" value="PROKAR_LIPOPROTEIN"/>
    <property type="match status" value="1"/>
</dbReference>
<feature type="domain" description="DUF4097" evidence="1">
    <location>
        <begin position="57"/>
        <end position="297"/>
    </location>
</feature>
<organism evidence="2 3">
    <name type="scientific">Halorubrum ezzemoulense DSM 17463</name>
    <dbReference type="NCBI Taxonomy" id="1121945"/>
    <lineage>
        <taxon>Archaea</taxon>
        <taxon>Methanobacteriati</taxon>
        <taxon>Methanobacteriota</taxon>
        <taxon>Stenosarchaea group</taxon>
        <taxon>Halobacteria</taxon>
        <taxon>Halobacteriales</taxon>
        <taxon>Haloferacaceae</taxon>
        <taxon>Halorubrum</taxon>
    </lineage>
</organism>
<dbReference type="Proteomes" id="UP000193587">
    <property type="component" value="Unassembled WGS sequence"/>
</dbReference>
<gene>
    <name evidence="2" type="ORF">B9H04_16705</name>
</gene>
<sequence>MTERRLADIISTRRGLLGAVGVGVGSVLAGCGSVRQMEREQTRDTRTVDPSRVAALSVTEATGDIAFIGEPRDDIKIVSQKHATGGVSLNELDTSVQIVENRLEITTDEPQLLGLGGGRVALELRVPPSVAVHRLHTNHGDVTSVRVTDGATLEAPEGDVSVNRARGEVAARSTKGDITVDGTEGGLSATTLEGTIQVRDPMRVAALETQTGDITADVPAVADDALVESSAGDLLLRLSEELSATLSAHTSTGEFSVPKQAPQFRVHRRTETQLHATVERGTSRLTARTDDGDITIRA</sequence>
<dbReference type="EMBL" id="NEDJ01000101">
    <property type="protein sequence ID" value="OSO90644.1"/>
    <property type="molecule type" value="Genomic_DNA"/>
</dbReference>
<protein>
    <recommendedName>
        <fullName evidence="1">DUF4097 domain-containing protein</fullName>
    </recommendedName>
</protein>
<dbReference type="Pfam" id="PF13349">
    <property type="entry name" value="DUF4097"/>
    <property type="match status" value="1"/>
</dbReference>
<dbReference type="STRING" id="1121945.GCA_000421805_03085"/>
<dbReference type="InterPro" id="IPR025164">
    <property type="entry name" value="Toastrack_DUF4097"/>
</dbReference>
<proteinExistence type="predicted"/>